<dbReference type="AlphaFoldDB" id="A0A7D6A5H7"/>
<dbReference type="Pfam" id="PF24801">
    <property type="entry name" value="FNIII-A_GpJ"/>
    <property type="match status" value="1"/>
</dbReference>
<feature type="compositionally biased region" description="Acidic residues" evidence="1">
    <location>
        <begin position="487"/>
        <end position="499"/>
    </location>
</feature>
<protein>
    <recommendedName>
        <fullName evidence="2">Tip attachment protein J HDII-ins2 domain-containing protein</fullName>
    </recommendedName>
</protein>
<gene>
    <name evidence="3" type="ORF">H0H12_13075</name>
</gene>
<name>A0A7D6A5H7_PSEPU</name>
<evidence type="ECO:0000313" key="4">
    <source>
        <dbReference type="Proteomes" id="UP000510934"/>
    </source>
</evidence>
<organism evidence="3 4">
    <name type="scientific">Pseudomonas putida</name>
    <name type="common">Arthrobacter siderocapsulatus</name>
    <dbReference type="NCBI Taxonomy" id="303"/>
    <lineage>
        <taxon>Bacteria</taxon>
        <taxon>Pseudomonadati</taxon>
        <taxon>Pseudomonadota</taxon>
        <taxon>Gammaproteobacteria</taxon>
        <taxon>Pseudomonadales</taxon>
        <taxon>Pseudomonadaceae</taxon>
        <taxon>Pseudomonas</taxon>
    </lineage>
</organism>
<feature type="region of interest" description="Disordered" evidence="1">
    <location>
        <begin position="487"/>
        <end position="506"/>
    </location>
</feature>
<sequence>MIEFYPSKLEGSPLERHRTDKVMTIEGWLQRNVPGYAPRLAPPISIEVNGAFISPDHWGKVEFSPMDTVRIYPEPKGTGLEVAVWAVVAAVVAVGVIMLTQKPLATPTNKSQKGQSLNLAKTTGNQVKVGDIIREVAGRTRIFPDYLVPPRHYFVNETEQWVEMLLCVGVGEFEINPTDVKIGDTPIASLGSTARYRIYGPGESLADEPARLWWHNSTEVGSTSTGGAGLTLTTTTTVAQQFTGESVLVADHVLTVPEGAGWFPLGWDSGMIARIEVPYPYTYTGPVDGSATVVSGPHLTMLKPFVGMRIEISGANAGEYVVARYTPEVPGTPAVPGSASKVTGSAAPTRFDFNVTPLSFTVSRGASDFPVALTTATTDLAGLVSAVNAALAGTPLVASASSGRLRIAEQAAPFTGTALSITDVVVDILGESPVFATGVKSEAATDGQDASMTMAYDGGAPAVGLQTGELLSSIGYRDMRYRITEVSDDSVDDDSETPENESHGPSAITVVRLTDTGSVDDEWDGFDAIQSNGVSAVLDGSTTEGDWAGSFVVCPEGETVRRVELDFFFPSGLIRYTEKNGNQRQVSVKVEAQYRDASTAGDWTSVFWTFTATRRDQIAFTRAVTFPTYMRGEMRVRRIGEESTANTKQDRVQWYGMRARIDKAPMRYPGVTVIAVYARGGTKLSAQSESQVSVIGTRKLPVLVDGTWSAPTATRDIAPWVHYVAEDAGATDDDLDIEEFVRHGATWQSRGDYFDFAVEEAGTVKDALNDALKAGFAKFTLERGRITPVRDELRTQIGKMYTPQNMTSPLKRAFTLPAPDDYDGVLIKYRDGNTWAEETVKCKLDGDAFIRVEEITLDGVTERDRAWRYGMRQRRAQVYQTKSYSWSTELSALNSGYLSYDAVADDIPGYAQSAVMVDCSHGEGPVIVESSEPFTWESGKTHVLAVRRPDGSVSGPWAAARLDDYRVIIPTIDFEPDLSLEIEPPHLLFGVSNRWCYPVLITSIEPGDYSADMEAVNYDARVYADDDNFAPEDA</sequence>
<accession>A0A7D6A5H7</accession>
<dbReference type="Proteomes" id="UP000510934">
    <property type="component" value="Chromosome"/>
</dbReference>
<evidence type="ECO:0000259" key="2">
    <source>
        <dbReference type="Pfam" id="PF24801"/>
    </source>
</evidence>
<dbReference type="NCBIfam" id="NF040662">
    <property type="entry name" value="attach_TipJ_rel"/>
    <property type="match status" value="1"/>
</dbReference>
<evidence type="ECO:0000256" key="1">
    <source>
        <dbReference type="SAM" id="MobiDB-lite"/>
    </source>
</evidence>
<dbReference type="InterPro" id="IPR055385">
    <property type="entry name" value="GpJ_HDII-ins2"/>
</dbReference>
<proteinExistence type="predicted"/>
<reference evidence="3 4" key="1">
    <citation type="journal article" date="2009" name="Mikrobiologiia">
        <title>[Phenanthren biodegradation and interaction of Pseudomonas putida BS3701 and Burkholderia sp.BS3702 in plant rhizosphere].</title>
        <authorList>
            <person name="Ovchinnikova A.A."/>
            <person name="Vetrova A.A."/>
            <person name="Filonov A.E."/>
            <person name="Boronin A.M."/>
        </authorList>
    </citation>
    <scope>NUCLEOTIDE SEQUENCE [LARGE SCALE GENOMIC DNA]</scope>
    <source>
        <strain evidence="3 4">BS3701</strain>
    </source>
</reference>
<dbReference type="EMBL" id="CP059052">
    <property type="protein sequence ID" value="QLJ16800.1"/>
    <property type="molecule type" value="Genomic_DNA"/>
</dbReference>
<feature type="domain" description="Tip attachment protein J HDII-ins2" evidence="2">
    <location>
        <begin position="558"/>
        <end position="662"/>
    </location>
</feature>
<evidence type="ECO:0000313" key="3">
    <source>
        <dbReference type="EMBL" id="QLJ16800.1"/>
    </source>
</evidence>
<dbReference type="RefSeq" id="WP_180689944.1">
    <property type="nucleotide sequence ID" value="NZ_CP059052.1"/>
</dbReference>